<sequence>MAGDRKSRNTTNLFLVSLSMADLLMLLLCVPLKTVYFFVVLWDSGGAACKVANYIMMLSFTASVLNLTAVSIERFIVIVFPMRSRSLCTMSNCRRSVMVVWVMSLLLASPVIFVMRMSTVVYMDPAKTVRVTAYYCQKMDSLAFVTYQLSVLFVVPALLMIVFYTAVIRELWRSTKTIIVLTNSTARGTETYYLQTRGRELTAGRLTAGRNGRNNMAGDSAYNSSASLYVPQPFLRSRTPSPGGRCLQRKREKGEDVRKARKQVIKMLIVVVVLFLLCWGPSIIMGVCINLGLIQFNEVFYNFNIIFVLLPFIHCCINPVIYCSMSKNFRRAVKQYLSCRRTNTSTASSCCVSLRCCSKDAPPPGPLRRVMDRSVFSSYYSPEVTTRHTDVENVSNM</sequence>
<dbReference type="PANTHER" id="PTHR24243:SF233">
    <property type="entry name" value="THYROTROPIN-RELEASING HORMONE RECEPTOR"/>
    <property type="match status" value="1"/>
</dbReference>
<proteinExistence type="inferred from homology"/>
<evidence type="ECO:0000259" key="12">
    <source>
        <dbReference type="PROSITE" id="PS50262"/>
    </source>
</evidence>
<feature type="transmembrane region" description="Helical" evidence="11">
    <location>
        <begin position="268"/>
        <end position="293"/>
    </location>
</feature>
<dbReference type="InterPro" id="IPR000611">
    <property type="entry name" value="NPY_rcpt"/>
</dbReference>
<evidence type="ECO:0000256" key="3">
    <source>
        <dbReference type="ARBA" id="ARBA00022692"/>
    </source>
</evidence>
<keyword evidence="5 9" id="KW-0297">G-protein coupled receptor</keyword>
<evidence type="ECO:0000256" key="1">
    <source>
        <dbReference type="ARBA" id="ARBA00004141"/>
    </source>
</evidence>
<comment type="subcellular location">
    <subcellularLocation>
        <location evidence="1">Membrane</location>
        <topology evidence="1">Multi-pass membrane protein</topology>
    </subcellularLocation>
</comment>
<feature type="domain" description="G-protein coupled receptors family 1 profile" evidence="12">
    <location>
        <begin position="1"/>
        <end position="322"/>
    </location>
</feature>
<dbReference type="GO" id="GO:0005886">
    <property type="term" value="C:plasma membrane"/>
    <property type="evidence" value="ECO:0007669"/>
    <property type="project" value="TreeGrafter"/>
</dbReference>
<dbReference type="AlphaFoldDB" id="A0A0N7ZB61"/>
<protein>
    <recommendedName>
        <fullName evidence="12">G-protein coupled receptors family 1 profile domain-containing protein</fullName>
    </recommendedName>
</protein>
<feature type="transmembrane region" description="Helical" evidence="11">
    <location>
        <begin position="98"/>
        <end position="122"/>
    </location>
</feature>
<evidence type="ECO:0000256" key="4">
    <source>
        <dbReference type="ARBA" id="ARBA00022989"/>
    </source>
</evidence>
<accession>A0A0N7ZB61</accession>
<feature type="transmembrane region" description="Helical" evidence="11">
    <location>
        <begin position="54"/>
        <end position="77"/>
    </location>
</feature>
<keyword evidence="3 9" id="KW-0812">Transmembrane</keyword>
<dbReference type="SUPFAM" id="SSF81321">
    <property type="entry name" value="Family A G protein-coupled receptor-like"/>
    <property type="match status" value="1"/>
</dbReference>
<dbReference type="Gene3D" id="1.20.1070.10">
    <property type="entry name" value="Rhodopsin 7-helix transmembrane proteins"/>
    <property type="match status" value="1"/>
</dbReference>
<evidence type="ECO:0000256" key="9">
    <source>
        <dbReference type="RuleBase" id="RU000688"/>
    </source>
</evidence>
<dbReference type="InterPro" id="IPR000276">
    <property type="entry name" value="GPCR_Rhodpsn"/>
</dbReference>
<dbReference type="Pfam" id="PF00001">
    <property type="entry name" value="7tm_1"/>
    <property type="match status" value="1"/>
</dbReference>
<dbReference type="GO" id="GO:0004983">
    <property type="term" value="F:neuropeptide Y receptor activity"/>
    <property type="evidence" value="ECO:0007669"/>
    <property type="project" value="InterPro"/>
</dbReference>
<reference evidence="13" key="1">
    <citation type="submission" date="2015-09" db="EMBL/GenBank/DDBJ databases">
        <title>Scylla olivacea transcriptome.</title>
        <authorList>
            <person name="Ikhwanuddin M."/>
        </authorList>
    </citation>
    <scope>NUCLEOTIDE SEQUENCE</scope>
</reference>
<dbReference type="EMBL" id="GDRN01088904">
    <property type="protein sequence ID" value="JAI60752.1"/>
    <property type="molecule type" value="Transcribed_RNA"/>
</dbReference>
<evidence type="ECO:0000256" key="6">
    <source>
        <dbReference type="ARBA" id="ARBA00023136"/>
    </source>
</evidence>
<evidence type="ECO:0000256" key="10">
    <source>
        <dbReference type="SAM" id="MobiDB-lite"/>
    </source>
</evidence>
<keyword evidence="4 11" id="KW-1133">Transmembrane helix</keyword>
<feature type="transmembrane region" description="Helical" evidence="11">
    <location>
        <begin position="142"/>
        <end position="167"/>
    </location>
</feature>
<name>A0A0N7ZB61_SCYOL</name>
<evidence type="ECO:0000256" key="2">
    <source>
        <dbReference type="ARBA" id="ARBA00010663"/>
    </source>
</evidence>
<dbReference type="InterPro" id="IPR017452">
    <property type="entry name" value="GPCR_Rhodpsn_7TM"/>
</dbReference>
<feature type="transmembrane region" description="Helical" evidence="11">
    <location>
        <begin position="12"/>
        <end position="42"/>
    </location>
</feature>
<dbReference type="PROSITE" id="PS00237">
    <property type="entry name" value="G_PROTEIN_RECEP_F1_1"/>
    <property type="match status" value="1"/>
</dbReference>
<evidence type="ECO:0000256" key="7">
    <source>
        <dbReference type="ARBA" id="ARBA00023170"/>
    </source>
</evidence>
<feature type="region of interest" description="Disordered" evidence="10">
    <location>
        <begin position="235"/>
        <end position="254"/>
    </location>
</feature>
<dbReference type="PROSITE" id="PS50262">
    <property type="entry name" value="G_PROTEIN_RECEP_F1_2"/>
    <property type="match status" value="1"/>
</dbReference>
<dbReference type="PANTHER" id="PTHR24243">
    <property type="entry name" value="G-PROTEIN COUPLED RECEPTOR"/>
    <property type="match status" value="1"/>
</dbReference>
<comment type="similarity">
    <text evidence="2 9">Belongs to the G-protein coupled receptor 1 family.</text>
</comment>
<evidence type="ECO:0000256" key="5">
    <source>
        <dbReference type="ARBA" id="ARBA00023040"/>
    </source>
</evidence>
<keyword evidence="7 9" id="KW-0675">Receptor</keyword>
<keyword evidence="6 11" id="KW-0472">Membrane</keyword>
<dbReference type="PRINTS" id="PR00237">
    <property type="entry name" value="GPCRRHODOPSN"/>
</dbReference>
<evidence type="ECO:0000256" key="8">
    <source>
        <dbReference type="ARBA" id="ARBA00023224"/>
    </source>
</evidence>
<keyword evidence="8 9" id="KW-0807">Transducer</keyword>
<organism evidence="13">
    <name type="scientific">Scylla olivacea</name>
    <name type="common">Orange mud crab</name>
    <name type="synonym">Cancer olivacea</name>
    <dbReference type="NCBI Taxonomy" id="85551"/>
    <lineage>
        <taxon>Eukaryota</taxon>
        <taxon>Metazoa</taxon>
        <taxon>Ecdysozoa</taxon>
        <taxon>Arthropoda</taxon>
        <taxon>Crustacea</taxon>
        <taxon>Multicrustacea</taxon>
        <taxon>Malacostraca</taxon>
        <taxon>Eumalacostraca</taxon>
        <taxon>Eucarida</taxon>
        <taxon>Decapoda</taxon>
        <taxon>Pleocyemata</taxon>
        <taxon>Brachyura</taxon>
        <taxon>Eubrachyura</taxon>
        <taxon>Portunoidea</taxon>
        <taxon>Portunidae</taxon>
        <taxon>Portuninae</taxon>
        <taxon>Scylla</taxon>
    </lineage>
</organism>
<feature type="transmembrane region" description="Helical" evidence="11">
    <location>
        <begin position="299"/>
        <end position="321"/>
    </location>
</feature>
<evidence type="ECO:0000313" key="13">
    <source>
        <dbReference type="EMBL" id="JAI60752.1"/>
    </source>
</evidence>
<evidence type="ECO:0000256" key="11">
    <source>
        <dbReference type="SAM" id="Phobius"/>
    </source>
</evidence>
<dbReference type="PRINTS" id="PR01012">
    <property type="entry name" value="NRPEPTIDEYR"/>
</dbReference>